<protein>
    <submittedName>
        <fullName evidence="2">Head completion/stabilization protein</fullName>
    </submittedName>
</protein>
<dbReference type="InterPro" id="IPR009225">
    <property type="entry name" value="Phage_head_completion_GpL"/>
</dbReference>
<dbReference type="EMBL" id="VFIO01000003">
    <property type="protein sequence ID" value="TWR89943.1"/>
    <property type="molecule type" value="Genomic_DNA"/>
</dbReference>
<comment type="caution">
    <text evidence="2">The sequence shown here is derived from an EMBL/GenBank/DDBJ whole genome shotgun (WGS) entry which is preliminary data.</text>
</comment>
<sequence>MTLHTAVTPSSHYLDDDTFWPAIDVAELRRVLTLSSTISEARLKVAMMGATSKIHRLLATWRFKLRQQGYRHLNDVPAPTVNNCSILVTHYFNAIETATASELYQLVRVAECGRPCPPDPFREKSLSTGEARHYDD</sequence>
<evidence type="ECO:0000313" key="4">
    <source>
        <dbReference type="Proteomes" id="UP000318428"/>
    </source>
</evidence>
<dbReference type="EMBL" id="VFIP01000006">
    <property type="protein sequence ID" value="TWR98289.1"/>
    <property type="molecule type" value="Genomic_DNA"/>
</dbReference>
<dbReference type="RefSeq" id="WP_146385247.1">
    <property type="nucleotide sequence ID" value="NZ_CP142033.1"/>
</dbReference>
<dbReference type="OrthoDB" id="6959216at2"/>
<organism evidence="2 3">
    <name type="scientific">Pseudomonas saxonica</name>
    <dbReference type="NCBI Taxonomy" id="2600598"/>
    <lineage>
        <taxon>Bacteria</taxon>
        <taxon>Pseudomonadati</taxon>
        <taxon>Pseudomonadota</taxon>
        <taxon>Gammaproteobacteria</taxon>
        <taxon>Pseudomonadales</taxon>
        <taxon>Pseudomonadaceae</taxon>
        <taxon>Pseudomonas</taxon>
    </lineage>
</organism>
<evidence type="ECO:0000313" key="2">
    <source>
        <dbReference type="EMBL" id="TWR98289.1"/>
    </source>
</evidence>
<proteinExistence type="predicted"/>
<dbReference type="Pfam" id="PF05926">
    <property type="entry name" value="Phage_GPL"/>
    <property type="match status" value="1"/>
</dbReference>
<accession>A0A5C5Q491</accession>
<dbReference type="Proteomes" id="UP000318428">
    <property type="component" value="Unassembled WGS sequence"/>
</dbReference>
<evidence type="ECO:0000313" key="3">
    <source>
        <dbReference type="Proteomes" id="UP000317901"/>
    </source>
</evidence>
<dbReference type="Proteomes" id="UP000317901">
    <property type="component" value="Unassembled WGS sequence"/>
</dbReference>
<name>A0A5C5Q491_9PSED</name>
<dbReference type="AlphaFoldDB" id="A0A5C5Q491"/>
<evidence type="ECO:0000313" key="1">
    <source>
        <dbReference type="EMBL" id="TWR89943.1"/>
    </source>
</evidence>
<keyword evidence="4" id="KW-1185">Reference proteome</keyword>
<gene>
    <name evidence="2" type="ORF">FJD37_04790</name>
    <name evidence="1" type="ORF">FJD38_10510</name>
</gene>
<reference evidence="3 4" key="1">
    <citation type="submission" date="2019-06" db="EMBL/GenBank/DDBJ databases">
        <title>Pseudomonas bimorpha sp. nov. isolated from bovine raw milk and skim milk concentrate.</title>
        <authorList>
            <person name="Hofmann K."/>
            <person name="Huptas C."/>
            <person name="Doll E."/>
            <person name="Scherer S."/>
            <person name="Wenning M."/>
        </authorList>
    </citation>
    <scope>NUCLEOTIDE SEQUENCE [LARGE SCALE GENOMIC DNA]</scope>
    <source>
        <strain evidence="1 4">DSM 108989</strain>
        <strain evidence="2 3">DSM 108990</strain>
    </source>
</reference>